<comment type="similarity">
    <text evidence="3">Belongs to the UbiA prenyltransferase family.</text>
</comment>
<evidence type="ECO:0000256" key="5">
    <source>
        <dbReference type="ARBA" id="ARBA00022692"/>
    </source>
</evidence>
<protein>
    <recommendedName>
        <fullName evidence="11">UbiA prenyltransferase</fullName>
    </recommendedName>
</protein>
<dbReference type="AlphaFoldDB" id="A0A5C3N668"/>
<evidence type="ECO:0000256" key="6">
    <source>
        <dbReference type="ARBA" id="ARBA00022989"/>
    </source>
</evidence>
<comment type="cofactor">
    <cofactor evidence="1">
        <name>Mg(2+)</name>
        <dbReference type="ChEBI" id="CHEBI:18420"/>
    </cofactor>
</comment>
<keyword evidence="10" id="KW-1185">Reference proteome</keyword>
<evidence type="ECO:0000313" key="10">
    <source>
        <dbReference type="Proteomes" id="UP000305948"/>
    </source>
</evidence>
<evidence type="ECO:0000256" key="7">
    <source>
        <dbReference type="ARBA" id="ARBA00023136"/>
    </source>
</evidence>
<dbReference type="InterPro" id="IPR039653">
    <property type="entry name" value="Prenyltransferase"/>
</dbReference>
<dbReference type="OrthoDB" id="18170at2759"/>
<evidence type="ECO:0000256" key="4">
    <source>
        <dbReference type="ARBA" id="ARBA00022679"/>
    </source>
</evidence>
<proteinExistence type="inferred from homology"/>
<dbReference type="Gene3D" id="1.20.120.1780">
    <property type="entry name" value="UbiA prenyltransferase"/>
    <property type="match status" value="1"/>
</dbReference>
<dbReference type="GO" id="GO:0005743">
    <property type="term" value="C:mitochondrial inner membrane"/>
    <property type="evidence" value="ECO:0007669"/>
    <property type="project" value="TreeGrafter"/>
</dbReference>
<reference evidence="9 10" key="1">
    <citation type="journal article" date="2019" name="Nat. Ecol. Evol.">
        <title>Megaphylogeny resolves global patterns of mushroom evolution.</title>
        <authorList>
            <person name="Varga T."/>
            <person name="Krizsan K."/>
            <person name="Foldi C."/>
            <person name="Dima B."/>
            <person name="Sanchez-Garcia M."/>
            <person name="Sanchez-Ramirez S."/>
            <person name="Szollosi G.J."/>
            <person name="Szarkandi J.G."/>
            <person name="Papp V."/>
            <person name="Albert L."/>
            <person name="Andreopoulos W."/>
            <person name="Angelini C."/>
            <person name="Antonin V."/>
            <person name="Barry K.W."/>
            <person name="Bougher N.L."/>
            <person name="Buchanan P."/>
            <person name="Buyck B."/>
            <person name="Bense V."/>
            <person name="Catcheside P."/>
            <person name="Chovatia M."/>
            <person name="Cooper J."/>
            <person name="Damon W."/>
            <person name="Desjardin D."/>
            <person name="Finy P."/>
            <person name="Geml J."/>
            <person name="Haridas S."/>
            <person name="Hughes K."/>
            <person name="Justo A."/>
            <person name="Karasinski D."/>
            <person name="Kautmanova I."/>
            <person name="Kiss B."/>
            <person name="Kocsube S."/>
            <person name="Kotiranta H."/>
            <person name="LaButti K.M."/>
            <person name="Lechner B.E."/>
            <person name="Liimatainen K."/>
            <person name="Lipzen A."/>
            <person name="Lukacs Z."/>
            <person name="Mihaltcheva S."/>
            <person name="Morgado L.N."/>
            <person name="Niskanen T."/>
            <person name="Noordeloos M.E."/>
            <person name="Ohm R.A."/>
            <person name="Ortiz-Santana B."/>
            <person name="Ovrebo C."/>
            <person name="Racz N."/>
            <person name="Riley R."/>
            <person name="Savchenko A."/>
            <person name="Shiryaev A."/>
            <person name="Soop K."/>
            <person name="Spirin V."/>
            <person name="Szebenyi C."/>
            <person name="Tomsovsky M."/>
            <person name="Tulloss R.E."/>
            <person name="Uehling J."/>
            <person name="Grigoriev I.V."/>
            <person name="Vagvolgyi C."/>
            <person name="Papp T."/>
            <person name="Martin F.M."/>
            <person name="Miettinen O."/>
            <person name="Hibbett D.S."/>
            <person name="Nagy L.G."/>
        </authorList>
    </citation>
    <scope>NUCLEOTIDE SEQUENCE [LARGE SCALE GENOMIC DNA]</scope>
    <source>
        <strain evidence="9 10">OMC1185</strain>
    </source>
</reference>
<feature type="transmembrane region" description="Helical" evidence="8">
    <location>
        <begin position="85"/>
        <end position="105"/>
    </location>
</feature>
<dbReference type="Proteomes" id="UP000305948">
    <property type="component" value="Unassembled WGS sequence"/>
</dbReference>
<accession>A0A5C3N668</accession>
<dbReference type="STRING" id="5364.A0A5C3N668"/>
<keyword evidence="4" id="KW-0808">Transferase</keyword>
<dbReference type="Pfam" id="PF01040">
    <property type="entry name" value="UbiA"/>
    <property type="match status" value="1"/>
</dbReference>
<dbReference type="PANTHER" id="PTHR11048">
    <property type="entry name" value="PRENYLTRANSFERASES"/>
    <property type="match status" value="1"/>
</dbReference>
<evidence type="ECO:0000256" key="3">
    <source>
        <dbReference type="ARBA" id="ARBA00005985"/>
    </source>
</evidence>
<dbReference type="GO" id="GO:0006744">
    <property type="term" value="P:ubiquinone biosynthetic process"/>
    <property type="evidence" value="ECO:0007669"/>
    <property type="project" value="TreeGrafter"/>
</dbReference>
<feature type="transmembrane region" description="Helical" evidence="8">
    <location>
        <begin position="15"/>
        <end position="36"/>
    </location>
</feature>
<comment type="subcellular location">
    <subcellularLocation>
        <location evidence="2">Membrane</location>
        <topology evidence="2">Multi-pass membrane protein</topology>
    </subcellularLocation>
</comment>
<sequence length="138" mass="15184">MTCLIFEPREFNVPVVWTLTIGVTCWIIHCDTIYACPDRKDDIKAGVKSAALLFGSYIKPILSMFDVLFIAALICSGQQTDQGAVYYVVAVGGTAAHLSWQLITLDIKDGQDCQRKFDANTHIGFMVAAGLLGQMYTQ</sequence>
<dbReference type="GO" id="GO:0008412">
    <property type="term" value="F:4-hydroxybenzoate polyprenyltransferase activity"/>
    <property type="evidence" value="ECO:0007669"/>
    <property type="project" value="TreeGrafter"/>
</dbReference>
<feature type="transmembrane region" description="Helical" evidence="8">
    <location>
        <begin position="57"/>
        <end position="79"/>
    </location>
</feature>
<evidence type="ECO:0008006" key="11">
    <source>
        <dbReference type="Google" id="ProtNLM"/>
    </source>
</evidence>
<keyword evidence="7 8" id="KW-0472">Membrane</keyword>
<gene>
    <name evidence="9" type="ORF">OE88DRAFT_1733257</name>
</gene>
<name>A0A5C3N668_9AGAM</name>
<dbReference type="FunFam" id="1.20.120.1780:FF:000001">
    <property type="entry name" value="4-hydroxybenzoate octaprenyltransferase"/>
    <property type="match status" value="1"/>
</dbReference>
<organism evidence="9 10">
    <name type="scientific">Heliocybe sulcata</name>
    <dbReference type="NCBI Taxonomy" id="5364"/>
    <lineage>
        <taxon>Eukaryota</taxon>
        <taxon>Fungi</taxon>
        <taxon>Dikarya</taxon>
        <taxon>Basidiomycota</taxon>
        <taxon>Agaricomycotina</taxon>
        <taxon>Agaricomycetes</taxon>
        <taxon>Gloeophyllales</taxon>
        <taxon>Gloeophyllaceae</taxon>
        <taxon>Heliocybe</taxon>
    </lineage>
</organism>
<evidence type="ECO:0000256" key="2">
    <source>
        <dbReference type="ARBA" id="ARBA00004141"/>
    </source>
</evidence>
<evidence type="ECO:0000313" key="9">
    <source>
        <dbReference type="EMBL" id="TFK53309.1"/>
    </source>
</evidence>
<keyword evidence="5 8" id="KW-0812">Transmembrane</keyword>
<dbReference type="InterPro" id="IPR000537">
    <property type="entry name" value="UbiA_prenyltransferase"/>
</dbReference>
<keyword evidence="6 8" id="KW-1133">Transmembrane helix</keyword>
<evidence type="ECO:0000256" key="8">
    <source>
        <dbReference type="SAM" id="Phobius"/>
    </source>
</evidence>
<dbReference type="EMBL" id="ML213507">
    <property type="protein sequence ID" value="TFK53309.1"/>
    <property type="molecule type" value="Genomic_DNA"/>
</dbReference>
<feature type="transmembrane region" description="Helical" evidence="8">
    <location>
        <begin position="117"/>
        <end position="136"/>
    </location>
</feature>
<dbReference type="PANTHER" id="PTHR11048:SF28">
    <property type="entry name" value="4-HYDROXYBENZOATE POLYPRENYLTRANSFERASE, MITOCHONDRIAL"/>
    <property type="match status" value="1"/>
</dbReference>
<evidence type="ECO:0000256" key="1">
    <source>
        <dbReference type="ARBA" id="ARBA00001946"/>
    </source>
</evidence>